<dbReference type="Pfam" id="PF13193">
    <property type="entry name" value="AMP-binding_C"/>
    <property type="match status" value="1"/>
</dbReference>
<dbReference type="Proteomes" id="UP000734823">
    <property type="component" value="Unassembled WGS sequence"/>
</dbReference>
<dbReference type="InterPro" id="IPR023213">
    <property type="entry name" value="CAT-like_dom_sf"/>
</dbReference>
<dbReference type="SUPFAM" id="SSF47336">
    <property type="entry name" value="ACP-like"/>
    <property type="match status" value="1"/>
</dbReference>
<dbReference type="Pfam" id="PF00668">
    <property type="entry name" value="Condensation"/>
    <property type="match status" value="1"/>
</dbReference>
<feature type="domain" description="Carrier" evidence="2">
    <location>
        <begin position="946"/>
        <end position="1021"/>
    </location>
</feature>
<comment type="cofactor">
    <cofactor evidence="1">
        <name>pantetheine 4'-phosphate</name>
        <dbReference type="ChEBI" id="CHEBI:47942"/>
    </cofactor>
</comment>
<dbReference type="Gene3D" id="3.30.559.30">
    <property type="entry name" value="Nonribosomal peptide synthetase, condensation domain"/>
    <property type="match status" value="1"/>
</dbReference>
<dbReference type="Pfam" id="PF00550">
    <property type="entry name" value="PP-binding"/>
    <property type="match status" value="1"/>
</dbReference>
<dbReference type="Gene3D" id="3.30.559.10">
    <property type="entry name" value="Chloramphenicol acetyltransferase-like domain"/>
    <property type="match status" value="1"/>
</dbReference>
<dbReference type="PROSITE" id="PS50075">
    <property type="entry name" value="CARRIER"/>
    <property type="match status" value="1"/>
</dbReference>
<dbReference type="InterPro" id="IPR009081">
    <property type="entry name" value="PP-bd_ACP"/>
</dbReference>
<dbReference type="InterPro" id="IPR001242">
    <property type="entry name" value="Condensation_dom"/>
</dbReference>
<dbReference type="SUPFAM" id="SSF56801">
    <property type="entry name" value="Acetyl-CoA synthetase-like"/>
    <property type="match status" value="1"/>
</dbReference>
<dbReference type="InterPro" id="IPR020845">
    <property type="entry name" value="AMP-binding_CS"/>
</dbReference>
<dbReference type="Gene3D" id="3.40.50.980">
    <property type="match status" value="2"/>
</dbReference>
<dbReference type="Pfam" id="PF00501">
    <property type="entry name" value="AMP-binding"/>
    <property type="match status" value="1"/>
</dbReference>
<dbReference type="SUPFAM" id="SSF52777">
    <property type="entry name" value="CoA-dependent acyltransferases"/>
    <property type="match status" value="2"/>
</dbReference>
<comment type="caution">
    <text evidence="3">The sequence shown here is derived from an EMBL/GenBank/DDBJ whole genome shotgun (WGS) entry which is preliminary data.</text>
</comment>
<dbReference type="Gene3D" id="3.30.300.30">
    <property type="match status" value="1"/>
</dbReference>
<dbReference type="InterPro" id="IPR045851">
    <property type="entry name" value="AMP-bd_C_sf"/>
</dbReference>
<dbReference type="EMBL" id="JABVED010000006">
    <property type="protein sequence ID" value="MBC6448099.1"/>
    <property type="molecule type" value="Genomic_DNA"/>
</dbReference>
<dbReference type="Gene3D" id="2.30.38.10">
    <property type="entry name" value="Luciferase, Domain 3"/>
    <property type="match status" value="1"/>
</dbReference>
<evidence type="ECO:0000256" key="1">
    <source>
        <dbReference type="ARBA" id="ARBA00001957"/>
    </source>
</evidence>
<dbReference type="InterPro" id="IPR000873">
    <property type="entry name" value="AMP-dep_synth/lig_dom"/>
</dbReference>
<dbReference type="CDD" id="cd19531">
    <property type="entry name" value="LCL_NRPS-like"/>
    <property type="match status" value="1"/>
</dbReference>
<dbReference type="NCBIfam" id="TIGR01733">
    <property type="entry name" value="AA-adenyl-dom"/>
    <property type="match status" value="1"/>
</dbReference>
<dbReference type="RefSeq" id="WP_187220595.1">
    <property type="nucleotide sequence ID" value="NZ_JABVED010000006.1"/>
</dbReference>
<dbReference type="PANTHER" id="PTHR45527:SF1">
    <property type="entry name" value="FATTY ACID SYNTHASE"/>
    <property type="match status" value="1"/>
</dbReference>
<dbReference type="InterPro" id="IPR010071">
    <property type="entry name" value="AA_adenyl_dom"/>
</dbReference>
<evidence type="ECO:0000313" key="3">
    <source>
        <dbReference type="EMBL" id="MBC6448099.1"/>
    </source>
</evidence>
<dbReference type="Gene3D" id="3.40.50.1820">
    <property type="entry name" value="alpha/beta hydrolase"/>
    <property type="match status" value="1"/>
</dbReference>
<protein>
    <submittedName>
        <fullName evidence="3">Amino acid adenylation domain-containing protein</fullName>
    </submittedName>
</protein>
<keyword evidence="4" id="KW-1185">Reference proteome</keyword>
<dbReference type="CDD" id="cd05930">
    <property type="entry name" value="A_NRPS"/>
    <property type="match status" value="1"/>
</dbReference>
<dbReference type="PROSITE" id="PS00455">
    <property type="entry name" value="AMP_BINDING"/>
    <property type="match status" value="1"/>
</dbReference>
<dbReference type="InterPro" id="IPR029058">
    <property type="entry name" value="AB_hydrolase_fold"/>
</dbReference>
<accession>A0ABR7L6R1</accession>
<dbReference type="InterPro" id="IPR036736">
    <property type="entry name" value="ACP-like_sf"/>
</dbReference>
<sequence>MTTHPPSFGQQRLWFLDRLHPASALYNVPAVLRLTGPLDVGALRRGLDEVVHRHGALRTVFAERDGGPVQVVLPDARAALTVLDVSGESEAESRIQAEARRPFDLSTGPLMRVLLLRLADDDHFLMFTLHHIISDGWSLAVLLDELGSAYRAFRVGEDPALPELSLEYAEFAAWQREEAAGPMGAMALDYWVEHLRDAPPLLTLPTDRPRPAAQEYRGRVHGFDLPPTLAAGLRSATLALGGTLFMTLLAAYQALLSHYSGQDDVVVGTAVGGRSRVDAEPLIGLFVNTVPLRTSLAGNPTFRELVSRVRDVTLDGLSYADLPLERIVEALHPERGLGYSPVFQVQLTLQSTRPPTLDLDGVAVSEPRFVTADVAKFDLTLAAAERGDDLHVDLEYDTALFDAATVERFGEHYVRFLSTVVADPDTRILDVPLLDAEEQRRAVVDWNDTELPLPAGTVLDLIAAQVALRPDAVAVEDSRHCLTYAELDARANRVGHALCAAGVGPEVPVALCVSRGVDLLVALLGVWKAGGAYVPLDPSWPADRLRYMLANAAATVALVDESTAGLGFLDGMTTVRIDGTGQDTAPDVDVDADTLAYLIYTSGSTGRPKGIGVPHAGVLNHLVAFDTLLRLDSDDVWAAVTTLSFDPSVLELLLPLLCGAKVAMFDTIEAGEPALLRSRLVESGATVLQSTPSRWRLLLTAGDVPASVRTRLCGGEELTPDLARTLAADGATLWNVYGPTEATIWATATRVTGTPLEIGPPVGNLRVYVLDKSLRPVPVGVVGEIHIGGVGVARGYHGRGDLTAAQFVPDPFGVGSRLYATGDLARYRPNGTLEFLGRADNQVKIRGFRIELGEIEAALRACPRVGEAVVKAWAGERLAAYVESDDDPVALWASIRSLLAESLPDYMIPAALVVVDALPLTPNEKVDRGRLAEPSWDELRTADRVAPRDAVERALAEIWQDLLEVSEVGTNDDFFILGGHSLLAAKMLAAVREQLLVDVPMRVAFETRTIAGFAEALRRYESTPGAVDEVAVLRAEIAALPDDEVAAMLENGGVR</sequence>
<dbReference type="PANTHER" id="PTHR45527">
    <property type="entry name" value="NONRIBOSOMAL PEPTIDE SYNTHETASE"/>
    <property type="match status" value="1"/>
</dbReference>
<evidence type="ECO:0000259" key="2">
    <source>
        <dbReference type="PROSITE" id="PS50075"/>
    </source>
</evidence>
<proteinExistence type="predicted"/>
<name>A0ABR7L6R1_9PSEU</name>
<reference evidence="3 4" key="1">
    <citation type="submission" date="2020-06" db="EMBL/GenBank/DDBJ databases">
        <title>Actinokineospora xiongansis sp. nov., isolated from soil of Baiyangdian.</title>
        <authorList>
            <person name="Zhang X."/>
        </authorList>
    </citation>
    <scope>NUCLEOTIDE SEQUENCE [LARGE SCALE GENOMIC DNA]</scope>
    <source>
        <strain evidence="3 4">HBU206404</strain>
    </source>
</reference>
<organism evidence="3 4">
    <name type="scientific">Actinokineospora xionganensis</name>
    <dbReference type="NCBI Taxonomy" id="2684470"/>
    <lineage>
        <taxon>Bacteria</taxon>
        <taxon>Bacillati</taxon>
        <taxon>Actinomycetota</taxon>
        <taxon>Actinomycetes</taxon>
        <taxon>Pseudonocardiales</taxon>
        <taxon>Pseudonocardiaceae</taxon>
        <taxon>Actinokineospora</taxon>
    </lineage>
</organism>
<gene>
    <name evidence="3" type="ORF">GPZ80_13065</name>
</gene>
<dbReference type="InterPro" id="IPR025110">
    <property type="entry name" value="AMP-bd_C"/>
</dbReference>
<evidence type="ECO:0000313" key="4">
    <source>
        <dbReference type="Proteomes" id="UP000734823"/>
    </source>
</evidence>